<evidence type="ECO:0000256" key="1">
    <source>
        <dbReference type="SAM" id="MobiDB-lite"/>
    </source>
</evidence>
<feature type="region of interest" description="Disordered" evidence="1">
    <location>
        <begin position="1"/>
        <end position="33"/>
    </location>
</feature>
<comment type="caution">
    <text evidence="2">The sequence shown here is derived from an EMBL/GenBank/DDBJ whole genome shotgun (WGS) entry which is preliminary data.</text>
</comment>
<dbReference type="EMBL" id="JAJGCB010000013">
    <property type="protein sequence ID" value="KAJ8989524.1"/>
    <property type="molecule type" value="Genomic_DNA"/>
</dbReference>
<accession>A0AAN6EQU8</accession>
<dbReference type="Proteomes" id="UP001161757">
    <property type="component" value="Unassembled WGS sequence"/>
</dbReference>
<feature type="compositionally biased region" description="Basic and acidic residues" evidence="1">
    <location>
        <begin position="68"/>
        <end position="77"/>
    </location>
</feature>
<evidence type="ECO:0000313" key="2">
    <source>
        <dbReference type="EMBL" id="KAJ8989524.1"/>
    </source>
</evidence>
<sequence length="134" mass="15010">MPAPAPDNNTLNNTLDNTSVAGAGGSNGSDILHPITLRPFSAYELEKYGFEKLREEINTIGTTSGTEGGRKEEKRKEIERLTNETAALIKQKLEERETKTREIEREMEEKEKTREVERKVFMKKLGSAGGGRDI</sequence>
<reference evidence="2" key="1">
    <citation type="submission" date="2023-01" db="EMBL/GenBank/DDBJ databases">
        <title>Exophiala dermititidis isolated from Cystic Fibrosis Patient.</title>
        <authorList>
            <person name="Kurbessoian T."/>
            <person name="Crocker A."/>
            <person name="Murante D."/>
            <person name="Hogan D.A."/>
            <person name="Stajich J.E."/>
        </authorList>
    </citation>
    <scope>NUCLEOTIDE SEQUENCE</scope>
    <source>
        <strain evidence="2">Ex8</strain>
    </source>
</reference>
<feature type="region of interest" description="Disordered" evidence="1">
    <location>
        <begin position="58"/>
        <end position="77"/>
    </location>
</feature>
<organism evidence="2 3">
    <name type="scientific">Exophiala dermatitidis</name>
    <name type="common">Black yeast-like fungus</name>
    <name type="synonym">Wangiella dermatitidis</name>
    <dbReference type="NCBI Taxonomy" id="5970"/>
    <lineage>
        <taxon>Eukaryota</taxon>
        <taxon>Fungi</taxon>
        <taxon>Dikarya</taxon>
        <taxon>Ascomycota</taxon>
        <taxon>Pezizomycotina</taxon>
        <taxon>Eurotiomycetes</taxon>
        <taxon>Chaetothyriomycetidae</taxon>
        <taxon>Chaetothyriales</taxon>
        <taxon>Herpotrichiellaceae</taxon>
        <taxon>Exophiala</taxon>
    </lineage>
</organism>
<name>A0AAN6EQU8_EXODE</name>
<proteinExistence type="predicted"/>
<gene>
    <name evidence="2" type="ORF">HRR80_006251</name>
</gene>
<dbReference type="AlphaFoldDB" id="A0AAN6EQU8"/>
<protein>
    <submittedName>
        <fullName evidence="2">Uncharacterized protein</fullName>
    </submittedName>
</protein>
<feature type="compositionally biased region" description="Low complexity" evidence="1">
    <location>
        <begin position="1"/>
        <end position="18"/>
    </location>
</feature>
<evidence type="ECO:0000313" key="3">
    <source>
        <dbReference type="Proteomes" id="UP001161757"/>
    </source>
</evidence>